<accession>A0ABM9N8X8</accession>
<evidence type="ECO:0000313" key="9">
    <source>
        <dbReference type="Proteomes" id="UP001314181"/>
    </source>
</evidence>
<dbReference type="CDD" id="cd01992">
    <property type="entry name" value="TilS_N"/>
    <property type="match status" value="1"/>
</dbReference>
<evidence type="ECO:0000256" key="1">
    <source>
        <dbReference type="ARBA" id="ARBA00022598"/>
    </source>
</evidence>
<feature type="binding site" evidence="6">
    <location>
        <begin position="36"/>
        <end position="41"/>
    </location>
    <ligand>
        <name>ATP</name>
        <dbReference type="ChEBI" id="CHEBI:30616"/>
    </ligand>
</feature>
<dbReference type="PANTHER" id="PTHR43033">
    <property type="entry name" value="TRNA(ILE)-LYSIDINE SYNTHASE-RELATED"/>
    <property type="match status" value="1"/>
</dbReference>
<keyword evidence="1 6" id="KW-0436">Ligase</keyword>
<dbReference type="Pfam" id="PF01171">
    <property type="entry name" value="ATP_bind_3"/>
    <property type="match status" value="1"/>
</dbReference>
<comment type="similarity">
    <text evidence="6">Belongs to the tRNA(Ile)-lysidine synthase family.</text>
</comment>
<evidence type="ECO:0000256" key="5">
    <source>
        <dbReference type="ARBA" id="ARBA00048539"/>
    </source>
</evidence>
<protein>
    <recommendedName>
        <fullName evidence="6">tRNA(Ile)-lysidine synthase</fullName>
        <ecNumber evidence="6">6.3.4.19</ecNumber>
    </recommendedName>
    <alternativeName>
        <fullName evidence="6">tRNA(Ile)-2-lysyl-cytidine synthase</fullName>
    </alternativeName>
    <alternativeName>
        <fullName evidence="6">tRNA(Ile)-lysidine synthetase</fullName>
    </alternativeName>
</protein>
<evidence type="ECO:0000256" key="4">
    <source>
        <dbReference type="ARBA" id="ARBA00022840"/>
    </source>
</evidence>
<comment type="domain">
    <text evidence="6">The N-terminal region contains the highly conserved SGGXDS motif, predicted to be a P-loop motif involved in ATP binding.</text>
</comment>
<dbReference type="EC" id="6.3.4.19" evidence="6"/>
<dbReference type="NCBIfam" id="TIGR02432">
    <property type="entry name" value="lysidine_TilS_N"/>
    <property type="match status" value="1"/>
</dbReference>
<dbReference type="InterPro" id="IPR014729">
    <property type="entry name" value="Rossmann-like_a/b/a_fold"/>
</dbReference>
<evidence type="ECO:0000256" key="2">
    <source>
        <dbReference type="ARBA" id="ARBA00022694"/>
    </source>
</evidence>
<dbReference type="InterPro" id="IPR012795">
    <property type="entry name" value="tRNA_Ile_lys_synt_N"/>
</dbReference>
<keyword evidence="9" id="KW-1185">Reference proteome</keyword>
<dbReference type="Proteomes" id="UP001314181">
    <property type="component" value="Unassembled WGS sequence"/>
</dbReference>
<dbReference type="Gene3D" id="3.40.50.620">
    <property type="entry name" value="HUPs"/>
    <property type="match status" value="1"/>
</dbReference>
<gene>
    <name evidence="6 8" type="primary">tilS</name>
    <name evidence="8" type="ORF">CAXC1_330095</name>
</gene>
<dbReference type="PANTHER" id="PTHR43033:SF1">
    <property type="entry name" value="TRNA(ILE)-LYSIDINE SYNTHASE-RELATED"/>
    <property type="match status" value="1"/>
</dbReference>
<dbReference type="SUPFAM" id="SSF52402">
    <property type="entry name" value="Adenine nucleotide alpha hydrolases-like"/>
    <property type="match status" value="1"/>
</dbReference>
<keyword evidence="3 6" id="KW-0547">Nucleotide-binding</keyword>
<evidence type="ECO:0000256" key="6">
    <source>
        <dbReference type="HAMAP-Rule" id="MF_01161"/>
    </source>
</evidence>
<dbReference type="InterPro" id="IPR011063">
    <property type="entry name" value="TilS/TtcA_N"/>
</dbReference>
<organism evidence="8 9">
    <name type="scientific">Candidatus Xenohaliotis californiensis</name>
    <dbReference type="NCBI Taxonomy" id="84677"/>
    <lineage>
        <taxon>Bacteria</taxon>
        <taxon>Pseudomonadati</taxon>
        <taxon>Pseudomonadota</taxon>
        <taxon>Alphaproteobacteria</taxon>
        <taxon>Rickettsiales</taxon>
        <taxon>Anaplasmataceae</taxon>
        <taxon>Candidatus Xenohaliotis</taxon>
    </lineage>
</organism>
<proteinExistence type="inferred from homology"/>
<evidence type="ECO:0000256" key="3">
    <source>
        <dbReference type="ARBA" id="ARBA00022741"/>
    </source>
</evidence>
<comment type="function">
    <text evidence="6">Ligates lysine onto the cytidine present at position 34 of the AUA codon-specific tRNA(Ile) that contains the anticodon CAU, in an ATP-dependent manner. Cytidine is converted to lysidine, thus changing the amino acid specificity of the tRNA from methionine to isoleucine.</text>
</comment>
<dbReference type="RefSeq" id="WP_338364451.1">
    <property type="nucleotide sequence ID" value="NZ_CAWVOK010000026.1"/>
</dbReference>
<feature type="domain" description="tRNA(Ile)-lysidine/2-thiocytidine synthase N-terminal" evidence="7">
    <location>
        <begin position="31"/>
        <end position="211"/>
    </location>
</feature>
<name>A0ABM9N8X8_9RICK</name>
<dbReference type="EMBL" id="CAWVOK010000026">
    <property type="protein sequence ID" value="CAK8163335.1"/>
    <property type="molecule type" value="Genomic_DNA"/>
</dbReference>
<reference evidence="8 9" key="1">
    <citation type="submission" date="2024-01" db="EMBL/GenBank/DDBJ databases">
        <authorList>
            <person name="Kunselman E."/>
        </authorList>
    </citation>
    <scope>NUCLEOTIDE SEQUENCE [LARGE SCALE GENOMIC DNA]</scope>
    <source>
        <strain evidence="8">2 abalone samples</strain>
    </source>
</reference>
<keyword evidence="4 6" id="KW-0067">ATP-binding</keyword>
<sequence>MLGVNNVYQIFLEEKFKDLFNCLLNLNGQQLCILLSGGSDSMALLFLVKFFVDEYCIDIDLIALTIDHSLRNESLYEAQLVAKIVSYYNIRHHILTWNRDMKSINNIQCAARNARYDMSSTWCLDNGINYVMTAHHLGDQAETLLMRLFRGSGISGLCSIAREMVINSVVFLRPLLSVCKDDLYMYLFEIGVPFLEDSSNFSHKYERAKYRFLLAELRENFINLELRLGKVADLMCETNNFIEIEKRKLMESVVVRKSNGAICLQNIFLHPAILATRILSDIVQEVGETKLSLGNIVELWLNMMPKNGFIKKTLAGCIIERVSNDIFIYKEFNRYLTDLANDY</sequence>
<dbReference type="InterPro" id="IPR012094">
    <property type="entry name" value="tRNA_Ile_lys_synt"/>
</dbReference>
<comment type="caution">
    <text evidence="8">The sequence shown here is derived from an EMBL/GenBank/DDBJ whole genome shotgun (WGS) entry which is preliminary data.</text>
</comment>
<keyword evidence="6" id="KW-0963">Cytoplasm</keyword>
<dbReference type="GO" id="GO:0032267">
    <property type="term" value="F:tRNA(Ile)-lysidine synthase activity"/>
    <property type="evidence" value="ECO:0007669"/>
    <property type="project" value="UniProtKB-EC"/>
</dbReference>
<comment type="subcellular location">
    <subcellularLocation>
        <location evidence="6">Cytoplasm</location>
    </subcellularLocation>
</comment>
<evidence type="ECO:0000313" key="8">
    <source>
        <dbReference type="EMBL" id="CAK8163335.1"/>
    </source>
</evidence>
<evidence type="ECO:0000259" key="7">
    <source>
        <dbReference type="Pfam" id="PF01171"/>
    </source>
</evidence>
<keyword evidence="2 6" id="KW-0819">tRNA processing</keyword>
<comment type="catalytic activity">
    <reaction evidence="5 6">
        <text>cytidine(34) in tRNA(Ile2) + L-lysine + ATP = lysidine(34) in tRNA(Ile2) + AMP + diphosphate + H(+)</text>
        <dbReference type="Rhea" id="RHEA:43744"/>
        <dbReference type="Rhea" id="RHEA-COMP:10625"/>
        <dbReference type="Rhea" id="RHEA-COMP:10670"/>
        <dbReference type="ChEBI" id="CHEBI:15378"/>
        <dbReference type="ChEBI" id="CHEBI:30616"/>
        <dbReference type="ChEBI" id="CHEBI:32551"/>
        <dbReference type="ChEBI" id="CHEBI:33019"/>
        <dbReference type="ChEBI" id="CHEBI:82748"/>
        <dbReference type="ChEBI" id="CHEBI:83665"/>
        <dbReference type="ChEBI" id="CHEBI:456215"/>
        <dbReference type="EC" id="6.3.4.19"/>
    </reaction>
</comment>
<dbReference type="HAMAP" id="MF_01161">
    <property type="entry name" value="tRNA_Ile_lys_synt"/>
    <property type="match status" value="1"/>
</dbReference>